<dbReference type="Gene3D" id="3.60.20.40">
    <property type="match status" value="1"/>
</dbReference>
<dbReference type="PANTHER" id="PTHR43199:SF1">
    <property type="entry name" value="GLUTATHIONE HYDROLASE PROENZYME"/>
    <property type="match status" value="1"/>
</dbReference>
<evidence type="ECO:0000256" key="1">
    <source>
        <dbReference type="ARBA" id="ARBA00009381"/>
    </source>
</evidence>
<evidence type="ECO:0000256" key="3">
    <source>
        <dbReference type="ARBA" id="ARBA00022801"/>
    </source>
</evidence>
<dbReference type="SUPFAM" id="SSF56235">
    <property type="entry name" value="N-terminal nucleophile aminohydrolases (Ntn hydrolases)"/>
    <property type="match status" value="1"/>
</dbReference>
<dbReference type="PANTHER" id="PTHR43199">
    <property type="entry name" value="GLUTATHIONE HYDROLASE"/>
    <property type="match status" value="1"/>
</dbReference>
<comment type="similarity">
    <text evidence="1">Belongs to the gamma-glutamyltransferase family.</text>
</comment>
<dbReference type="GO" id="GO:0016787">
    <property type="term" value="F:hydrolase activity"/>
    <property type="evidence" value="ECO:0007669"/>
    <property type="project" value="UniProtKB-KW"/>
</dbReference>
<dbReference type="Proteomes" id="UP000187891">
    <property type="component" value="Unassembled WGS sequence"/>
</dbReference>
<dbReference type="InterPro" id="IPR051792">
    <property type="entry name" value="GGT_bact"/>
</dbReference>
<evidence type="ECO:0000256" key="2">
    <source>
        <dbReference type="ARBA" id="ARBA00022679"/>
    </source>
</evidence>
<evidence type="ECO:0000313" key="5">
    <source>
        <dbReference type="EMBL" id="SCX10494.1"/>
    </source>
</evidence>
<proteinExistence type="inferred from homology"/>
<dbReference type="RefSeq" id="WP_077118191.1">
    <property type="nucleotide sequence ID" value="NZ_FMUE01000002.1"/>
</dbReference>
<dbReference type="AlphaFoldDB" id="A0A1R3TFW0"/>
<protein>
    <submittedName>
        <fullName evidence="5">Acylase ACY 1</fullName>
    </submittedName>
</protein>
<accession>A0A1R3TFW0</accession>
<dbReference type="InterPro" id="IPR043137">
    <property type="entry name" value="GGT_ssub_C"/>
</dbReference>
<keyword evidence="4" id="KW-0865">Zymogen</keyword>
<dbReference type="GO" id="GO:0016740">
    <property type="term" value="F:transferase activity"/>
    <property type="evidence" value="ECO:0007669"/>
    <property type="project" value="UniProtKB-KW"/>
</dbReference>
<gene>
    <name evidence="5" type="primary">acyI</name>
    <name evidence="5" type="ORF">DSM25559_0931</name>
</gene>
<reference evidence="6" key="1">
    <citation type="submission" date="2016-10" db="EMBL/GenBank/DDBJ databases">
        <authorList>
            <person name="Wibberg D."/>
        </authorList>
    </citation>
    <scope>NUCLEOTIDE SEQUENCE [LARGE SCALE GENOMIC DNA]</scope>
</reference>
<dbReference type="Pfam" id="PF01019">
    <property type="entry name" value="G_glu_transpept"/>
    <property type="match status" value="2"/>
</dbReference>
<dbReference type="STRING" id="1907666.DSM25559_0931"/>
<dbReference type="PRINTS" id="PR01210">
    <property type="entry name" value="GGTRANSPTASE"/>
</dbReference>
<evidence type="ECO:0000256" key="4">
    <source>
        <dbReference type="ARBA" id="ARBA00023145"/>
    </source>
</evidence>
<keyword evidence="3" id="KW-0378">Hydrolase</keyword>
<dbReference type="InterPro" id="IPR029055">
    <property type="entry name" value="Ntn_hydrolases_N"/>
</dbReference>
<organism evidence="5 6">
    <name type="scientific">Agrobacterium rosae</name>
    <dbReference type="NCBI Taxonomy" id="1972867"/>
    <lineage>
        <taxon>Bacteria</taxon>
        <taxon>Pseudomonadati</taxon>
        <taxon>Pseudomonadota</taxon>
        <taxon>Alphaproteobacteria</taxon>
        <taxon>Hyphomicrobiales</taxon>
        <taxon>Rhizobiaceae</taxon>
        <taxon>Rhizobium/Agrobacterium group</taxon>
        <taxon>Agrobacterium</taxon>
    </lineage>
</organism>
<sequence length="521" mass="55328">MENPQFNHLRVERSTTRKVAGVSARGVVTSQHYVAAEAGAAVLREGGNAVDAAVTAAFTLQTVEPWMTSLAACGYMLVAQPDGTVETIEFTGRVPSSFDTVFYRPDPGIKTFIGHPASVENRNVDGFTAAVVPGCVRGFAQALKRHGTIRFDAALAPAIERARQGLVVDWHTTLAIAIAASDLAKDEGARSVFLPDGFPPEPGTVLPLTALAQTLETLANEGPDALYGGSIGTQLIADMQTGGSFMTLEDLAAYEPLIYRARSMTLQDKTVHVAGETSAGQRLFDALSFFDQKRGVGPVDADFFTTMSQALWESFSAHRRRLNPAETTNKTSTTQVNAVDSEGRMVAITFTLLNRFGARALSPSTGILLNNGMSWFDPTPGRANSLTPNAYAPSNMCPVVVTDTNGTFAAYGAAGGNQIVPSLAQLTGMIVHAGMDVEEAMNTPRMTTGPHSDIIVNVDMPAEYVEALTKIAKVRPAAQVVFPRPFAAPGMIGRRGDSFVGMPDTTYPAAYAATVETQSLS</sequence>
<keyword evidence="2" id="KW-0808">Transferase</keyword>
<name>A0A1R3TFW0_9HYPH</name>
<dbReference type="EMBL" id="FMUE01000002">
    <property type="protein sequence ID" value="SCX10494.1"/>
    <property type="molecule type" value="Genomic_DNA"/>
</dbReference>
<evidence type="ECO:0000313" key="6">
    <source>
        <dbReference type="Proteomes" id="UP000187891"/>
    </source>
</evidence>